<dbReference type="InParanoid" id="A0A2J6TES4"/>
<evidence type="ECO:0000256" key="1">
    <source>
        <dbReference type="SAM" id="MobiDB-lite"/>
    </source>
</evidence>
<evidence type="ECO:0000313" key="3">
    <source>
        <dbReference type="Proteomes" id="UP000235371"/>
    </source>
</evidence>
<reference evidence="2 3" key="1">
    <citation type="submission" date="2016-04" db="EMBL/GenBank/DDBJ databases">
        <title>A degradative enzymes factory behind the ericoid mycorrhizal symbiosis.</title>
        <authorList>
            <consortium name="DOE Joint Genome Institute"/>
            <person name="Martino E."/>
            <person name="Morin E."/>
            <person name="Grelet G."/>
            <person name="Kuo A."/>
            <person name="Kohler A."/>
            <person name="Daghino S."/>
            <person name="Barry K."/>
            <person name="Choi C."/>
            <person name="Cichocki N."/>
            <person name="Clum A."/>
            <person name="Copeland A."/>
            <person name="Hainaut M."/>
            <person name="Haridas S."/>
            <person name="Labutti K."/>
            <person name="Lindquist E."/>
            <person name="Lipzen A."/>
            <person name="Khouja H.-R."/>
            <person name="Murat C."/>
            <person name="Ohm R."/>
            <person name="Olson A."/>
            <person name="Spatafora J."/>
            <person name="Veneault-Fourrey C."/>
            <person name="Henrissat B."/>
            <person name="Grigoriev I."/>
            <person name="Martin F."/>
            <person name="Perotto S."/>
        </authorList>
    </citation>
    <scope>NUCLEOTIDE SEQUENCE [LARGE SCALE GENOMIC DNA]</scope>
    <source>
        <strain evidence="2 3">E</strain>
    </source>
</reference>
<evidence type="ECO:0000313" key="2">
    <source>
        <dbReference type="EMBL" id="PMD61535.1"/>
    </source>
</evidence>
<dbReference type="GeneID" id="36594797"/>
<dbReference type="EMBL" id="KZ613786">
    <property type="protein sequence ID" value="PMD61535.1"/>
    <property type="molecule type" value="Genomic_DNA"/>
</dbReference>
<accession>A0A2J6TES4</accession>
<sequence length="384" mass="42506">MCPQMRTHGKGQRAISRCLERAILLGLGLPEEFGVSIIIVAARGVEAELKPEAMNYPTGCRRDVHSSSLSLAAVKSGIFAKAYTLLAWTEVRKLNDLSRPGHRGVLAPATATTPENQATRERPEKNRGATREKPYNVTAARWWVAEWHSASASASRKLGSEQLPKRRSKRQADSRRYAIQRLQSREQGMFARENIRVTRVASREAWMETLLVGTNQIFMTLISRGEAIVDHHLGCLMSRPALSPYFFAPRAGTFLTRYVTKSVHENFKLMDGKTSVSLNSVCRLASSFLERKQGVKLLGSDRVALWQVVPPHTFVIWLAAGSGDGSRAPCWAFPNDGTQVPAAFVSPLQYTSELLPTVRSLDQSKQTIKLRPGPGQEDAATLGR</sequence>
<gene>
    <name evidence="2" type="ORF">K444DRAFT_662582</name>
</gene>
<proteinExistence type="predicted"/>
<dbReference type="AlphaFoldDB" id="A0A2J6TES4"/>
<dbReference type="OrthoDB" id="10597532at2759"/>
<keyword evidence="3" id="KW-1185">Reference proteome</keyword>
<dbReference type="RefSeq" id="XP_024738439.1">
    <property type="nucleotide sequence ID" value="XM_024886720.1"/>
</dbReference>
<feature type="compositionally biased region" description="Basic and acidic residues" evidence="1">
    <location>
        <begin position="118"/>
        <end position="132"/>
    </location>
</feature>
<protein>
    <submittedName>
        <fullName evidence="2">Uncharacterized protein</fullName>
    </submittedName>
</protein>
<feature type="region of interest" description="Disordered" evidence="1">
    <location>
        <begin position="102"/>
        <end position="132"/>
    </location>
</feature>
<dbReference type="Proteomes" id="UP000235371">
    <property type="component" value="Unassembled WGS sequence"/>
</dbReference>
<organism evidence="2 3">
    <name type="scientific">Hyaloscypha bicolor E</name>
    <dbReference type="NCBI Taxonomy" id="1095630"/>
    <lineage>
        <taxon>Eukaryota</taxon>
        <taxon>Fungi</taxon>
        <taxon>Dikarya</taxon>
        <taxon>Ascomycota</taxon>
        <taxon>Pezizomycotina</taxon>
        <taxon>Leotiomycetes</taxon>
        <taxon>Helotiales</taxon>
        <taxon>Hyaloscyphaceae</taxon>
        <taxon>Hyaloscypha</taxon>
        <taxon>Hyaloscypha bicolor</taxon>
    </lineage>
</organism>
<feature type="region of interest" description="Disordered" evidence="1">
    <location>
        <begin position="155"/>
        <end position="177"/>
    </location>
</feature>
<dbReference type="PROSITE" id="PS50096">
    <property type="entry name" value="IQ"/>
    <property type="match status" value="1"/>
</dbReference>
<name>A0A2J6TES4_9HELO</name>